<evidence type="ECO:0000259" key="8">
    <source>
        <dbReference type="Pfam" id="PF02662"/>
    </source>
</evidence>
<reference evidence="9 10" key="1">
    <citation type="submission" date="2019-11" db="EMBL/GenBank/DDBJ databases">
        <title>Comparative genomics of hydrocarbon-degrading Desulfosarcina strains.</title>
        <authorList>
            <person name="Watanabe M."/>
            <person name="Kojima H."/>
            <person name="Fukui M."/>
        </authorList>
    </citation>
    <scope>NUCLEOTIDE SEQUENCE [LARGE SCALE GENOMIC DNA]</scope>
    <source>
        <strain evidence="9 10">28bB2T</strain>
    </source>
</reference>
<keyword evidence="4" id="KW-0560">Oxidoreductase</keyword>
<dbReference type="InterPro" id="IPR036249">
    <property type="entry name" value="Thioredoxin-like_sf"/>
</dbReference>
<dbReference type="PROSITE" id="PS01099">
    <property type="entry name" value="COMPLEX1_24K"/>
    <property type="match status" value="1"/>
</dbReference>
<evidence type="ECO:0000256" key="5">
    <source>
        <dbReference type="ARBA" id="ARBA00023004"/>
    </source>
</evidence>
<dbReference type="GO" id="GO:0051537">
    <property type="term" value="F:2 iron, 2 sulfur cluster binding"/>
    <property type="evidence" value="ECO:0007669"/>
    <property type="project" value="UniProtKB-KW"/>
</dbReference>
<evidence type="ECO:0000256" key="1">
    <source>
        <dbReference type="ARBA" id="ARBA00010643"/>
    </source>
</evidence>
<keyword evidence="3" id="KW-0479">Metal-binding</keyword>
<accession>A0A5K8A0Y2</accession>
<dbReference type="GO" id="GO:0046872">
    <property type="term" value="F:metal ion binding"/>
    <property type="evidence" value="ECO:0007669"/>
    <property type="project" value="UniProtKB-KW"/>
</dbReference>
<keyword evidence="6" id="KW-0411">Iron-sulfur</keyword>
<name>A0A5K8A0Y2_9BACT</name>
<evidence type="ECO:0000313" key="9">
    <source>
        <dbReference type="EMBL" id="BBO86044.1"/>
    </source>
</evidence>
<keyword evidence="5" id="KW-0408">Iron</keyword>
<dbReference type="PANTHER" id="PTHR43342:SF1">
    <property type="entry name" value="BIFURCATING [FEFE] HYDROGENASE GAMMA SUBUNIT"/>
    <property type="match status" value="1"/>
</dbReference>
<dbReference type="InterPro" id="IPR041921">
    <property type="entry name" value="NuoE_N"/>
</dbReference>
<dbReference type="CDD" id="cd00090">
    <property type="entry name" value="HTH_ARSR"/>
    <property type="match status" value="1"/>
</dbReference>
<evidence type="ECO:0000256" key="3">
    <source>
        <dbReference type="ARBA" id="ARBA00022723"/>
    </source>
</evidence>
<dbReference type="KEGG" id="dov:DSCO28_66100"/>
<dbReference type="Proteomes" id="UP000425960">
    <property type="component" value="Chromosome"/>
</dbReference>
<dbReference type="FunFam" id="1.10.10.1590:FF:000001">
    <property type="entry name" value="NADH-quinone oxidoreductase subunit E"/>
    <property type="match status" value="1"/>
</dbReference>
<evidence type="ECO:0000256" key="6">
    <source>
        <dbReference type="ARBA" id="ARBA00023014"/>
    </source>
</evidence>
<feature type="domain" description="F420-non-reducing hydrogenase iron-sulfur subunit D" evidence="8">
    <location>
        <begin position="11"/>
        <end position="134"/>
    </location>
</feature>
<dbReference type="InterPro" id="IPR011991">
    <property type="entry name" value="ArsR-like_HTH"/>
</dbReference>
<evidence type="ECO:0000256" key="4">
    <source>
        <dbReference type="ARBA" id="ARBA00023002"/>
    </source>
</evidence>
<sequence length="425" mass="47377">MEGEREFKPRVVGFLCNWCCYGGADLCGVSRFQYPPYIRVIRVMCSGRVDPAFVLRAFANGVDGVFVGGCHINDCHYNTEGNYDAFGMVGIVKKLLEQIGLDPERLRLEWVSAGEGIRFAEVMNDFSAKLKKMGPMGKSEGVAEDVLKRRLDAAMKMIPYIKLAERERLHSNQRTEEAYAKFYASEEFDTLFKKLITDKLEISQMIALLREKPRTTGELAELLGLTPSEIARHANISARQGLCRFDESKKLVAAAYYENDDQRTGAQTDTVRAAALDNEKIEAIIAKYEGKPGALIHVLMEIQGENHWLPKEILNAISDRLNVPLSRVMQVASFYKTFSLTPKGRHRVHVCSGTSCHLRGADELLNSVQELVGVKAGEVDADARFSLETGCCQGSCTLGPEMIVDGEHHGRLSSDRVEEVLKNYA</sequence>
<proteinExistence type="inferred from homology"/>
<comment type="similarity">
    <text evidence="1">Belongs to the complex I 24 kDa subunit family.</text>
</comment>
<keyword evidence="2" id="KW-0001">2Fe-2S</keyword>
<evidence type="ECO:0000256" key="7">
    <source>
        <dbReference type="ARBA" id="ARBA00034078"/>
    </source>
</evidence>
<dbReference type="PANTHER" id="PTHR43342">
    <property type="entry name" value="NADH-QUINONE OXIDOREDUCTASE, E SUBUNIT"/>
    <property type="match status" value="1"/>
</dbReference>
<evidence type="ECO:0000256" key="2">
    <source>
        <dbReference type="ARBA" id="ARBA00022714"/>
    </source>
</evidence>
<dbReference type="Gene3D" id="3.40.30.10">
    <property type="entry name" value="Glutaredoxin"/>
    <property type="match status" value="1"/>
</dbReference>
<dbReference type="GO" id="GO:0016491">
    <property type="term" value="F:oxidoreductase activity"/>
    <property type="evidence" value="ECO:0007669"/>
    <property type="project" value="UniProtKB-KW"/>
</dbReference>
<organism evidence="9 10">
    <name type="scientific">Desulfosarcina ovata subsp. sediminis</name>
    <dbReference type="NCBI Taxonomy" id="885957"/>
    <lineage>
        <taxon>Bacteria</taxon>
        <taxon>Pseudomonadati</taxon>
        <taxon>Thermodesulfobacteriota</taxon>
        <taxon>Desulfobacteria</taxon>
        <taxon>Desulfobacterales</taxon>
        <taxon>Desulfosarcinaceae</taxon>
        <taxon>Desulfosarcina</taxon>
    </lineage>
</organism>
<gene>
    <name evidence="9" type="ORF">DSCO28_66100</name>
</gene>
<evidence type="ECO:0000313" key="10">
    <source>
        <dbReference type="Proteomes" id="UP000425960"/>
    </source>
</evidence>
<dbReference type="EMBL" id="AP021876">
    <property type="protein sequence ID" value="BBO86044.1"/>
    <property type="molecule type" value="Genomic_DNA"/>
</dbReference>
<dbReference type="Gene3D" id="1.10.10.1590">
    <property type="entry name" value="NADH-quinone oxidoreductase subunit E"/>
    <property type="match status" value="1"/>
</dbReference>
<dbReference type="InterPro" id="IPR042128">
    <property type="entry name" value="NuoE_dom"/>
</dbReference>
<dbReference type="GO" id="GO:0006355">
    <property type="term" value="P:regulation of DNA-templated transcription"/>
    <property type="evidence" value="ECO:0007669"/>
    <property type="project" value="UniProtKB-ARBA"/>
</dbReference>
<dbReference type="CDD" id="cd03064">
    <property type="entry name" value="TRX_Fd_NuoE"/>
    <property type="match status" value="1"/>
</dbReference>
<dbReference type="InterPro" id="IPR028431">
    <property type="entry name" value="NADP_DH_HndA-like"/>
</dbReference>
<dbReference type="InterPro" id="IPR002023">
    <property type="entry name" value="NuoE-like"/>
</dbReference>
<dbReference type="InterPro" id="IPR003813">
    <property type="entry name" value="MvhD/FlpD"/>
</dbReference>
<dbReference type="Pfam" id="PF01257">
    <property type="entry name" value="2Fe-2S_thioredx"/>
    <property type="match status" value="1"/>
</dbReference>
<protein>
    <recommendedName>
        <fullName evidence="8">F420-non-reducing hydrogenase iron-sulfur subunit D domain-containing protein</fullName>
    </recommendedName>
</protein>
<dbReference type="Pfam" id="PF02662">
    <property type="entry name" value="FlpD"/>
    <property type="match status" value="1"/>
</dbReference>
<comment type="cofactor">
    <cofactor evidence="7">
        <name>[2Fe-2S] cluster</name>
        <dbReference type="ChEBI" id="CHEBI:190135"/>
    </cofactor>
</comment>
<dbReference type="SUPFAM" id="SSF52833">
    <property type="entry name" value="Thioredoxin-like"/>
    <property type="match status" value="1"/>
</dbReference>
<dbReference type="AlphaFoldDB" id="A0A5K8A0Y2"/>